<keyword evidence="10" id="KW-0902">Two-component regulatory system</keyword>
<dbReference type="InterPro" id="IPR037006">
    <property type="entry name" value="CheA-like_homodim_sf"/>
</dbReference>
<dbReference type="InterPro" id="IPR051315">
    <property type="entry name" value="Bact_Chemotaxis_CheA"/>
</dbReference>
<dbReference type="PROSITE" id="PS50894">
    <property type="entry name" value="HPT"/>
    <property type="match status" value="1"/>
</dbReference>
<keyword evidence="9" id="KW-0067">ATP-binding</keyword>
<dbReference type="SMART" id="SM01231">
    <property type="entry name" value="H-kinase_dim"/>
    <property type="match status" value="1"/>
</dbReference>
<evidence type="ECO:0000313" key="16">
    <source>
        <dbReference type="Proteomes" id="UP000766904"/>
    </source>
</evidence>
<comment type="caution">
    <text evidence="15">The sequence shown here is derived from an EMBL/GenBank/DDBJ whole genome shotgun (WGS) entry which is preliminary data.</text>
</comment>
<feature type="compositionally biased region" description="Acidic residues" evidence="12">
    <location>
        <begin position="448"/>
        <end position="461"/>
    </location>
</feature>
<gene>
    <name evidence="15" type="ORF">CV102_15285</name>
</gene>
<dbReference type="InterPro" id="IPR010808">
    <property type="entry name" value="CheA_P2-bd"/>
</dbReference>
<keyword evidence="8" id="KW-0418">Kinase</keyword>
<dbReference type="InterPro" id="IPR004105">
    <property type="entry name" value="CheA-like_dim"/>
</dbReference>
<keyword evidence="16" id="KW-1185">Reference proteome</keyword>
<evidence type="ECO:0000256" key="2">
    <source>
        <dbReference type="ARBA" id="ARBA00012438"/>
    </source>
</evidence>
<feature type="compositionally biased region" description="Basic and acidic residues" evidence="12">
    <location>
        <begin position="894"/>
        <end position="906"/>
    </location>
</feature>
<feature type="compositionally biased region" description="Acidic residues" evidence="12">
    <location>
        <begin position="638"/>
        <end position="651"/>
    </location>
</feature>
<dbReference type="Pfam" id="PF02895">
    <property type="entry name" value="H-kinase_dim"/>
    <property type="match status" value="1"/>
</dbReference>
<feature type="domain" description="Histidine kinase" evidence="13">
    <location>
        <begin position="909"/>
        <end position="1160"/>
    </location>
</feature>
<evidence type="ECO:0000256" key="8">
    <source>
        <dbReference type="ARBA" id="ARBA00022777"/>
    </source>
</evidence>
<dbReference type="InterPro" id="IPR036641">
    <property type="entry name" value="HPT_dom_sf"/>
</dbReference>
<reference evidence="15" key="1">
    <citation type="submission" date="2017-11" db="EMBL/GenBank/DDBJ databases">
        <authorList>
            <person name="Kajale S.C."/>
            <person name="Sharma A."/>
        </authorList>
    </citation>
    <scope>NUCLEOTIDE SEQUENCE</scope>
    <source>
        <strain evidence="15">LS1_42</strain>
    </source>
</reference>
<dbReference type="GO" id="GO:0006935">
    <property type="term" value="P:chemotaxis"/>
    <property type="evidence" value="ECO:0007669"/>
    <property type="project" value="UniProtKB-KW"/>
</dbReference>
<organism evidence="15 16">
    <name type="scientific">Natronococcus pandeyae</name>
    <dbReference type="NCBI Taxonomy" id="2055836"/>
    <lineage>
        <taxon>Archaea</taxon>
        <taxon>Methanobacteriati</taxon>
        <taxon>Methanobacteriota</taxon>
        <taxon>Stenosarchaea group</taxon>
        <taxon>Halobacteria</taxon>
        <taxon>Halobacteriales</taxon>
        <taxon>Natrialbaceae</taxon>
        <taxon>Natronococcus</taxon>
    </lineage>
</organism>
<feature type="compositionally biased region" description="Acidic residues" evidence="12">
    <location>
        <begin position="804"/>
        <end position="852"/>
    </location>
</feature>
<feature type="compositionally biased region" description="Basic and acidic residues" evidence="12">
    <location>
        <begin position="1033"/>
        <end position="1048"/>
    </location>
</feature>
<dbReference type="SUPFAM" id="SSF50341">
    <property type="entry name" value="CheW-like"/>
    <property type="match status" value="1"/>
</dbReference>
<dbReference type="InterPro" id="IPR036061">
    <property type="entry name" value="CheW-like_dom_sf"/>
</dbReference>
<dbReference type="Pfam" id="PF01627">
    <property type="entry name" value="Hpt"/>
    <property type="match status" value="1"/>
</dbReference>
<feature type="domain" description="HPt" evidence="14">
    <location>
        <begin position="1"/>
        <end position="101"/>
    </location>
</feature>
<evidence type="ECO:0000259" key="14">
    <source>
        <dbReference type="PROSITE" id="PS50894"/>
    </source>
</evidence>
<evidence type="ECO:0000256" key="4">
    <source>
        <dbReference type="ARBA" id="ARBA00022500"/>
    </source>
</evidence>
<dbReference type="Pfam" id="PF01584">
    <property type="entry name" value="CheW"/>
    <property type="match status" value="1"/>
</dbReference>
<keyword evidence="6" id="KW-0808">Transferase</keyword>
<accession>A0A8J8Q2G6</accession>
<evidence type="ECO:0000256" key="12">
    <source>
        <dbReference type="SAM" id="MobiDB-lite"/>
    </source>
</evidence>
<protein>
    <recommendedName>
        <fullName evidence="3">Chemotaxis protein CheA</fullName>
        <ecNumber evidence="2">2.7.13.3</ecNumber>
    </recommendedName>
</protein>
<feature type="region of interest" description="Disordered" evidence="12">
    <location>
        <begin position="279"/>
        <end position="349"/>
    </location>
</feature>
<dbReference type="SUPFAM" id="SSF47226">
    <property type="entry name" value="Histidine-containing phosphotransfer domain, HPT domain"/>
    <property type="match status" value="1"/>
</dbReference>
<dbReference type="GO" id="GO:0005737">
    <property type="term" value="C:cytoplasm"/>
    <property type="evidence" value="ECO:0007669"/>
    <property type="project" value="InterPro"/>
</dbReference>
<dbReference type="InterPro" id="IPR003594">
    <property type="entry name" value="HATPase_dom"/>
</dbReference>
<dbReference type="Gene3D" id="1.10.287.560">
    <property type="entry name" value="Histidine kinase CheA-like, homodimeric domain"/>
    <property type="match status" value="1"/>
</dbReference>
<feature type="compositionally biased region" description="Acidic residues" evidence="12">
    <location>
        <begin position="673"/>
        <end position="688"/>
    </location>
</feature>
<dbReference type="InterPro" id="IPR004358">
    <property type="entry name" value="Sig_transdc_His_kin-like_C"/>
</dbReference>
<feature type="compositionally biased region" description="Acidic residues" evidence="12">
    <location>
        <begin position="568"/>
        <end position="586"/>
    </location>
</feature>
<dbReference type="GO" id="GO:0005524">
    <property type="term" value="F:ATP binding"/>
    <property type="evidence" value="ECO:0007669"/>
    <property type="project" value="UniProtKB-KW"/>
</dbReference>
<dbReference type="Pfam" id="PF02518">
    <property type="entry name" value="HATPase_c"/>
    <property type="match status" value="1"/>
</dbReference>
<dbReference type="Proteomes" id="UP000766904">
    <property type="component" value="Unassembled WGS sequence"/>
</dbReference>
<feature type="modified residue" description="Phosphohistidine" evidence="11">
    <location>
        <position position="44"/>
    </location>
</feature>
<dbReference type="SMART" id="SM00073">
    <property type="entry name" value="HPT"/>
    <property type="match status" value="1"/>
</dbReference>
<evidence type="ECO:0000256" key="7">
    <source>
        <dbReference type="ARBA" id="ARBA00022741"/>
    </source>
</evidence>
<dbReference type="Gene3D" id="1.20.120.160">
    <property type="entry name" value="HPT domain"/>
    <property type="match status" value="1"/>
</dbReference>
<dbReference type="Gene3D" id="3.30.565.10">
    <property type="entry name" value="Histidine kinase-like ATPase, C-terminal domain"/>
    <property type="match status" value="1"/>
</dbReference>
<dbReference type="PROSITE" id="PS50109">
    <property type="entry name" value="HIS_KIN"/>
    <property type="match status" value="1"/>
</dbReference>
<keyword evidence="7" id="KW-0547">Nucleotide-binding</keyword>
<evidence type="ECO:0000256" key="6">
    <source>
        <dbReference type="ARBA" id="ARBA00022679"/>
    </source>
</evidence>
<feature type="compositionally biased region" description="Acidic residues" evidence="12">
    <location>
        <begin position="279"/>
        <end position="291"/>
    </location>
</feature>
<feature type="compositionally biased region" description="Basic and acidic residues" evidence="12">
    <location>
        <begin position="435"/>
        <end position="447"/>
    </location>
</feature>
<dbReference type="InterPro" id="IPR005467">
    <property type="entry name" value="His_kinase_dom"/>
</dbReference>
<feature type="region of interest" description="Disordered" evidence="12">
    <location>
        <begin position="373"/>
        <end position="912"/>
    </location>
</feature>
<feature type="compositionally biased region" description="Low complexity" evidence="12">
    <location>
        <begin position="853"/>
        <end position="867"/>
    </location>
</feature>
<dbReference type="EMBL" id="PHNJ01000008">
    <property type="protein sequence ID" value="TYL37699.1"/>
    <property type="molecule type" value="Genomic_DNA"/>
</dbReference>
<dbReference type="InterPro" id="IPR008207">
    <property type="entry name" value="Sig_transdc_His_kin_Hpt_dom"/>
</dbReference>
<evidence type="ECO:0000313" key="15">
    <source>
        <dbReference type="EMBL" id="TYL37699.1"/>
    </source>
</evidence>
<dbReference type="InterPro" id="IPR036890">
    <property type="entry name" value="HATPase_C_sf"/>
</dbReference>
<feature type="compositionally biased region" description="Acidic residues" evidence="12">
    <location>
        <begin position="373"/>
        <end position="432"/>
    </location>
</feature>
<dbReference type="SUPFAM" id="SSF47384">
    <property type="entry name" value="Homodimeric domain of signal transducing histidine kinase"/>
    <property type="match status" value="1"/>
</dbReference>
<keyword evidence="5 11" id="KW-0597">Phosphoprotein</keyword>
<evidence type="ECO:0000259" key="13">
    <source>
        <dbReference type="PROSITE" id="PS50109"/>
    </source>
</evidence>
<feature type="compositionally biased region" description="Acidic residues" evidence="12">
    <location>
        <begin position="499"/>
        <end position="509"/>
    </location>
</feature>
<dbReference type="Gene3D" id="2.30.30.40">
    <property type="entry name" value="SH3 Domains"/>
    <property type="match status" value="1"/>
</dbReference>
<dbReference type="PANTHER" id="PTHR43395:SF10">
    <property type="entry name" value="CHEMOTAXIS PROTEIN CHEA"/>
    <property type="match status" value="1"/>
</dbReference>
<evidence type="ECO:0000256" key="11">
    <source>
        <dbReference type="PROSITE-ProRule" id="PRU00110"/>
    </source>
</evidence>
<name>A0A8J8Q2G6_9EURY</name>
<dbReference type="SMART" id="SM00387">
    <property type="entry name" value="HATPase_c"/>
    <property type="match status" value="1"/>
</dbReference>
<dbReference type="PRINTS" id="PR00344">
    <property type="entry name" value="BCTRLSENSOR"/>
</dbReference>
<dbReference type="Pfam" id="PF07194">
    <property type="entry name" value="P2"/>
    <property type="match status" value="1"/>
</dbReference>
<feature type="compositionally biased region" description="Acidic residues" evidence="12">
    <location>
        <begin position="732"/>
        <end position="751"/>
    </location>
</feature>
<keyword evidence="4" id="KW-0145">Chemotaxis</keyword>
<dbReference type="CDD" id="cd16916">
    <property type="entry name" value="HATPase_CheA-like"/>
    <property type="match status" value="1"/>
</dbReference>
<evidence type="ECO:0000256" key="1">
    <source>
        <dbReference type="ARBA" id="ARBA00000085"/>
    </source>
</evidence>
<feature type="compositionally biased region" description="Acidic residues" evidence="12">
    <location>
        <begin position="533"/>
        <end position="557"/>
    </location>
</feature>
<dbReference type="FunFam" id="3.30.565.10:FF:000016">
    <property type="entry name" value="Chemotaxis protein CheA, putative"/>
    <property type="match status" value="1"/>
</dbReference>
<feature type="region of interest" description="Disordered" evidence="12">
    <location>
        <begin position="1033"/>
        <end position="1054"/>
    </location>
</feature>
<evidence type="ECO:0000256" key="9">
    <source>
        <dbReference type="ARBA" id="ARBA00022840"/>
    </source>
</evidence>
<sequence length="1278" mass="136127">MTDYVTDFVQESEEQITELNNALLALERSPDDDEAMERIFRIAHTLKGNCGAMGLEPASDLAHAIEDLLDAVRSGDLEVSAETMDGIFDAVDELETMIDEVADGGEIETDPSATIESLRAQLEAEANAATLESPSPAELDDVLARFEPPADPDHDAYLARLVITPHEEINYGELVVEALIDAFDLIGTEPPRSAIEADEYGDSFDAVFGTPVGETAIASGLEPVEEVDEFEIVAVTDRLTAAEEVEDDLSTDDAQELEVDDLLDEFDEFDNLDERVEEFEDDDLDPFDDMGDAGSFDDLLGDEVDDLEPKSEPTADSETGSTAAADDPTEADDGDTSDTDESVDDAGAVFDELKDEVEMVGFDELQDELAELEFDEFDDDEEVSMSELLGEDGEEVEDDPFLDGDLEDDEAGSAEDESTPDADEPGLEDDAPAPEQRDDQQVARSGDELDEDESPEPDEVPSPDASETERPAPDEDPAVDEGAPTEAADAEAETVSADADSDATADDETAANTDVEPSKADAAVPTESVTDAVADEDDEVEADGDSDTELEGEDDTALEERSARTEVEATEVVDAAEDAEDAEDAIEPASTADERPDESDGDEADADEADVSGIDPDTADRTSAGDLETESATAAVPDDSESDPFATEESESSTAVSPADSETGDAVVANAEDTVEADDAVDNADDSIADQPTSVAGEEDGERTDDAETVPGADGFDPIDDESRSGASDDTSGFDESDDTNGFSENDDGTDTLEPSGFGEDEPDESDPFDIGAEDDAFETTFGSESLEESDPAAFETEFSALDDGSENEAPDSLEFEGDSADNFEETFGDPFADDAGSETGFDDAFADDVQTDDTAFAPEPDASADGLDTDATDDGTEGPIVDEPDLEIPDVTVPDRSDLTRKPGEGADDTQSVRVDVEQIDTLLTLVEGLVTSRVRLRHAIDEGEELRAIAAELDDLEDLTTELQETVTNVRLVPLNTVTNRLPRVVRDIAREQDKEVAFEMTGEDVELDRSILDRIGDPLIHLVRNAVDHGVEPPEQREAADKPREGSVTVTAERARDRVTITVADDGSGLDPDRLRSEAVEADILTESEASDLSDDAAYDLVFHPGLSTADEVTDVSGRGVGMDVVERTIEDLDGTVTVDSDPGEGTTVTMTLPVSIAIDDVLFLESGGEEFGIPLKAVDDIQAAETVETADDDCPFVSLDEALETPEPNADEDGMIVRIRDEVRSVALGCDHVHGQQEVVVTPFEGFMNGVPGVSGATVRGRGEVVTILDVTTL</sequence>
<dbReference type="SUPFAM" id="SSF55874">
    <property type="entry name" value="ATPase domain of HSP90 chaperone/DNA topoisomerase II/histidine kinase"/>
    <property type="match status" value="1"/>
</dbReference>
<feature type="compositionally biased region" description="Acidic residues" evidence="12">
    <location>
        <begin position="595"/>
        <end position="610"/>
    </location>
</feature>
<dbReference type="SMART" id="SM00260">
    <property type="entry name" value="CheW"/>
    <property type="match status" value="1"/>
</dbReference>
<feature type="compositionally biased region" description="Acidic residues" evidence="12">
    <location>
        <begin position="759"/>
        <end position="778"/>
    </location>
</feature>
<dbReference type="AlphaFoldDB" id="A0A8J8Q2G6"/>
<dbReference type="EC" id="2.7.13.3" evidence="2"/>
<evidence type="ECO:0000256" key="5">
    <source>
        <dbReference type="ARBA" id="ARBA00022553"/>
    </source>
</evidence>
<evidence type="ECO:0000256" key="10">
    <source>
        <dbReference type="ARBA" id="ARBA00023012"/>
    </source>
</evidence>
<feature type="compositionally biased region" description="Acidic residues" evidence="12">
    <location>
        <begin position="868"/>
        <end position="889"/>
    </location>
</feature>
<feature type="compositionally biased region" description="Acidic residues" evidence="12">
    <location>
        <begin position="697"/>
        <end position="708"/>
    </location>
</feature>
<evidence type="ECO:0000256" key="3">
    <source>
        <dbReference type="ARBA" id="ARBA00021495"/>
    </source>
</evidence>
<dbReference type="RefSeq" id="WP_148858864.1">
    <property type="nucleotide sequence ID" value="NZ_PHNJ01000008.1"/>
</dbReference>
<comment type="catalytic activity">
    <reaction evidence="1">
        <text>ATP + protein L-histidine = ADP + protein N-phospho-L-histidine.</text>
        <dbReference type="EC" id="2.7.13.3"/>
    </reaction>
</comment>
<dbReference type="CDD" id="cd00088">
    <property type="entry name" value="HPT"/>
    <property type="match status" value="1"/>
</dbReference>
<dbReference type="InterPro" id="IPR002545">
    <property type="entry name" value="CheW-lke_dom"/>
</dbReference>
<feature type="compositionally biased region" description="Basic and acidic residues" evidence="12">
    <location>
        <begin position="558"/>
        <end position="567"/>
    </location>
</feature>
<feature type="compositionally biased region" description="Acidic residues" evidence="12">
    <location>
        <begin position="327"/>
        <end position="344"/>
    </location>
</feature>
<dbReference type="InterPro" id="IPR036097">
    <property type="entry name" value="HisK_dim/P_sf"/>
</dbReference>
<dbReference type="GO" id="GO:0000155">
    <property type="term" value="F:phosphorelay sensor kinase activity"/>
    <property type="evidence" value="ECO:0007669"/>
    <property type="project" value="InterPro"/>
</dbReference>
<dbReference type="PANTHER" id="PTHR43395">
    <property type="entry name" value="SENSOR HISTIDINE KINASE CHEA"/>
    <property type="match status" value="1"/>
</dbReference>
<proteinExistence type="predicted"/>
<dbReference type="OrthoDB" id="293137at2157"/>